<feature type="domain" description="Alcohol dehydrogenase iron-type/glycerol dehydrogenase GldA" evidence="2">
    <location>
        <begin position="9"/>
        <end position="177"/>
    </location>
</feature>
<name>A0ABM7W859_9BACT</name>
<evidence type="ECO:0000256" key="1">
    <source>
        <dbReference type="ARBA" id="ARBA00023002"/>
    </source>
</evidence>
<dbReference type="PANTHER" id="PTHR43633:SF1">
    <property type="entry name" value="ALCOHOL DEHYDROGENASE YQHD"/>
    <property type="match status" value="1"/>
</dbReference>
<organism evidence="4 5">
    <name type="scientific">Desulfofustis limnaeus</name>
    <dbReference type="NCBI Taxonomy" id="2740163"/>
    <lineage>
        <taxon>Bacteria</taxon>
        <taxon>Pseudomonadati</taxon>
        <taxon>Thermodesulfobacteriota</taxon>
        <taxon>Desulfobulbia</taxon>
        <taxon>Desulfobulbales</taxon>
        <taxon>Desulfocapsaceae</taxon>
        <taxon>Desulfofustis</taxon>
    </lineage>
</organism>
<dbReference type="Pfam" id="PF25137">
    <property type="entry name" value="ADH_Fe_C"/>
    <property type="match status" value="1"/>
</dbReference>
<dbReference type="Proteomes" id="UP000830055">
    <property type="component" value="Chromosome"/>
</dbReference>
<dbReference type="CDD" id="cd08187">
    <property type="entry name" value="BDH"/>
    <property type="match status" value="1"/>
</dbReference>
<proteinExistence type="predicted"/>
<sequence length="391" mass="41909">MQDFVLHHPTKVIFGRHALSSLTAELGSWSGPLLLVYGRSSIHRSGLYETIVAALAAAGIEFYERGGVESNPTLAGARSGIATAIRHHCQGVLAVGGGSVIDTAKAIAAGCCVNHDLWKLFTGKKPLTRSLPVLTVPTVAGSGSEYNGGMVLTHEEKKRKFGYAHRLLFPRTSLIDPSLTCSVPPAQTLYGAVDILTHCLEVYLSAAIETSPLQRRLLESVSKSTIEACCRLFNDPFCYEDRATMFWAGSLALSGILTAGVGRIAMPLHALEHALSVRQEIPHGAGLAALLPGWLAFQIGRFGGRLAAFGRAVFAIDETNEAQAAALTVTAIESFLEAGGSSPRLSDWAITVEQIPELTAHCREQAAIWRLRNLPPDLIEAILRDCLKRGP</sequence>
<evidence type="ECO:0000313" key="4">
    <source>
        <dbReference type="EMBL" id="BDD87174.1"/>
    </source>
</evidence>
<dbReference type="InterPro" id="IPR044731">
    <property type="entry name" value="BDH-like"/>
</dbReference>
<dbReference type="Gene3D" id="3.40.50.1970">
    <property type="match status" value="1"/>
</dbReference>
<dbReference type="PROSITE" id="PS00913">
    <property type="entry name" value="ADH_IRON_1"/>
    <property type="match status" value="1"/>
</dbReference>
<gene>
    <name evidence="4" type="primary">yugJ</name>
    <name evidence="4" type="ORF">DPPLL_15390</name>
</gene>
<dbReference type="Gene3D" id="1.20.1090.10">
    <property type="entry name" value="Dehydroquinate synthase-like - alpha domain"/>
    <property type="match status" value="1"/>
</dbReference>
<dbReference type="PANTHER" id="PTHR43633">
    <property type="entry name" value="ALCOHOL DEHYDROGENASE YQHD"/>
    <property type="match status" value="1"/>
</dbReference>
<accession>A0ABM7W859</accession>
<protein>
    <submittedName>
        <fullName evidence="4">NADH-dependent butanol dehydrogenase 1</fullName>
    </submittedName>
</protein>
<dbReference type="InterPro" id="IPR001670">
    <property type="entry name" value="ADH_Fe/GldA"/>
</dbReference>
<dbReference type="EMBL" id="AP025516">
    <property type="protein sequence ID" value="BDD87174.1"/>
    <property type="molecule type" value="Genomic_DNA"/>
</dbReference>
<keyword evidence="5" id="KW-1185">Reference proteome</keyword>
<dbReference type="InterPro" id="IPR018211">
    <property type="entry name" value="ADH_Fe_CS"/>
</dbReference>
<dbReference type="SUPFAM" id="SSF56796">
    <property type="entry name" value="Dehydroquinate synthase-like"/>
    <property type="match status" value="1"/>
</dbReference>
<feature type="domain" description="Fe-containing alcohol dehydrogenase-like C-terminal" evidence="3">
    <location>
        <begin position="189"/>
        <end position="383"/>
    </location>
</feature>
<evidence type="ECO:0000259" key="3">
    <source>
        <dbReference type="Pfam" id="PF25137"/>
    </source>
</evidence>
<dbReference type="InterPro" id="IPR056798">
    <property type="entry name" value="ADH_Fe_C"/>
</dbReference>
<dbReference type="Pfam" id="PF00465">
    <property type="entry name" value="Fe-ADH"/>
    <property type="match status" value="1"/>
</dbReference>
<evidence type="ECO:0000259" key="2">
    <source>
        <dbReference type="Pfam" id="PF00465"/>
    </source>
</evidence>
<dbReference type="RefSeq" id="WP_284154212.1">
    <property type="nucleotide sequence ID" value="NZ_AP025516.1"/>
</dbReference>
<reference evidence="4 5" key="1">
    <citation type="submission" date="2022-01" db="EMBL/GenBank/DDBJ databases">
        <title>Desulfofustis limnae sp. nov., a novel mesophilic sulfate-reducing bacterium isolated from marsh soil.</title>
        <authorList>
            <person name="Watanabe M."/>
            <person name="Takahashi A."/>
            <person name="Kojima H."/>
            <person name="Fukui M."/>
        </authorList>
    </citation>
    <scope>NUCLEOTIDE SEQUENCE [LARGE SCALE GENOMIC DNA]</scope>
    <source>
        <strain evidence="4 5">PPLL</strain>
    </source>
</reference>
<keyword evidence="1" id="KW-0560">Oxidoreductase</keyword>
<evidence type="ECO:0000313" key="5">
    <source>
        <dbReference type="Proteomes" id="UP000830055"/>
    </source>
</evidence>